<keyword evidence="2" id="KW-1185">Reference proteome</keyword>
<reference evidence="1 2" key="1">
    <citation type="submission" date="2015-01" db="EMBL/GenBank/DDBJ databases">
        <title>Evolution of Trichinella species and genotypes.</title>
        <authorList>
            <person name="Korhonen P.K."/>
            <person name="Edoardo P."/>
            <person name="Giuseppe L.R."/>
            <person name="Gasser R.B."/>
        </authorList>
    </citation>
    <scope>NUCLEOTIDE SEQUENCE [LARGE SCALE GENOMIC DNA]</scope>
    <source>
        <strain evidence="1">ISS1029</strain>
    </source>
</reference>
<organism evidence="1 2">
    <name type="scientific">Trichinella zimbabwensis</name>
    <dbReference type="NCBI Taxonomy" id="268475"/>
    <lineage>
        <taxon>Eukaryota</taxon>
        <taxon>Metazoa</taxon>
        <taxon>Ecdysozoa</taxon>
        <taxon>Nematoda</taxon>
        <taxon>Enoplea</taxon>
        <taxon>Dorylaimia</taxon>
        <taxon>Trichinellida</taxon>
        <taxon>Trichinellidae</taxon>
        <taxon>Trichinella</taxon>
    </lineage>
</organism>
<evidence type="ECO:0000313" key="2">
    <source>
        <dbReference type="Proteomes" id="UP000055024"/>
    </source>
</evidence>
<dbReference type="EMBL" id="JYDP01000075">
    <property type="protein sequence ID" value="KRZ09272.1"/>
    <property type="molecule type" value="Genomic_DNA"/>
</dbReference>
<name>A0A0V1HEN7_9BILA</name>
<sequence>MEAAKFTYYTRPSTFANFQTAKKINPSVQVCCGSADSVQVEKDKGIKLHGKEALRPGSWSTAAPVPRFQTLAPDWSTGSDMSRLPLLS</sequence>
<comment type="caution">
    <text evidence="1">The sequence shown here is derived from an EMBL/GenBank/DDBJ whole genome shotgun (WGS) entry which is preliminary data.</text>
</comment>
<evidence type="ECO:0000313" key="1">
    <source>
        <dbReference type="EMBL" id="KRZ09272.1"/>
    </source>
</evidence>
<dbReference type="Proteomes" id="UP000055024">
    <property type="component" value="Unassembled WGS sequence"/>
</dbReference>
<gene>
    <name evidence="1" type="ORF">T11_3628</name>
</gene>
<protein>
    <submittedName>
        <fullName evidence="1">Uncharacterized protein</fullName>
    </submittedName>
</protein>
<proteinExistence type="predicted"/>
<accession>A0A0V1HEN7</accession>
<dbReference type="AlphaFoldDB" id="A0A0V1HEN7"/>